<sequence>MVASGCQASELECAKTTLSKALLAKIRGMLTTCHRYFGTTREQLRRQDGSVKAQPQPYYLRSYDRHTALTLKRTAAAKRAARAGTDPEKSMTQQSTAAGHQANGAAAEYTDTAVVSDISCCDTQSASGSEGEDIAPVREDDVSGTSFDEALAART</sequence>
<organism evidence="2 3">
    <name type="scientific">Rhipicephalus sanguineus</name>
    <name type="common">Brown dog tick</name>
    <name type="synonym">Ixodes sanguineus</name>
    <dbReference type="NCBI Taxonomy" id="34632"/>
    <lineage>
        <taxon>Eukaryota</taxon>
        <taxon>Metazoa</taxon>
        <taxon>Ecdysozoa</taxon>
        <taxon>Arthropoda</taxon>
        <taxon>Chelicerata</taxon>
        <taxon>Arachnida</taxon>
        <taxon>Acari</taxon>
        <taxon>Parasitiformes</taxon>
        <taxon>Ixodida</taxon>
        <taxon>Ixodoidea</taxon>
        <taxon>Ixodidae</taxon>
        <taxon>Rhipicephalinae</taxon>
        <taxon>Rhipicephalus</taxon>
        <taxon>Rhipicephalus</taxon>
    </lineage>
</organism>
<comment type="caution">
    <text evidence="2">The sequence shown here is derived from an EMBL/GenBank/DDBJ whole genome shotgun (WGS) entry which is preliminary data.</text>
</comment>
<gene>
    <name evidence="2" type="ORF">HPB52_004559</name>
</gene>
<reference evidence="2" key="2">
    <citation type="submission" date="2021-09" db="EMBL/GenBank/DDBJ databases">
        <authorList>
            <person name="Jia N."/>
            <person name="Wang J."/>
            <person name="Shi W."/>
            <person name="Du L."/>
            <person name="Sun Y."/>
            <person name="Zhan W."/>
            <person name="Jiang J."/>
            <person name="Wang Q."/>
            <person name="Zhang B."/>
            <person name="Ji P."/>
            <person name="Sakyi L.B."/>
            <person name="Cui X."/>
            <person name="Yuan T."/>
            <person name="Jiang B."/>
            <person name="Yang W."/>
            <person name="Lam T.T.-Y."/>
            <person name="Chang Q."/>
            <person name="Ding S."/>
            <person name="Wang X."/>
            <person name="Zhu J."/>
            <person name="Ruan X."/>
            <person name="Zhao L."/>
            <person name="Wei J."/>
            <person name="Que T."/>
            <person name="Du C."/>
            <person name="Cheng J."/>
            <person name="Dai P."/>
            <person name="Han X."/>
            <person name="Huang E."/>
            <person name="Gao Y."/>
            <person name="Liu J."/>
            <person name="Shao H."/>
            <person name="Ye R."/>
            <person name="Li L."/>
            <person name="Wei W."/>
            <person name="Wang X."/>
            <person name="Wang C."/>
            <person name="Huo Q."/>
            <person name="Li W."/>
            <person name="Guo W."/>
            <person name="Chen H."/>
            <person name="Chen S."/>
            <person name="Zhou L."/>
            <person name="Zhou L."/>
            <person name="Ni X."/>
            <person name="Tian J."/>
            <person name="Zhou Y."/>
            <person name="Sheng Y."/>
            <person name="Liu T."/>
            <person name="Pan Y."/>
            <person name="Xia L."/>
            <person name="Li J."/>
            <person name="Zhao F."/>
            <person name="Cao W."/>
        </authorList>
    </citation>
    <scope>NUCLEOTIDE SEQUENCE</scope>
    <source>
        <strain evidence="2">Rsan-2018</strain>
        <tissue evidence="2">Larvae</tissue>
    </source>
</reference>
<reference evidence="2" key="1">
    <citation type="journal article" date="2020" name="Cell">
        <title>Large-Scale Comparative Analyses of Tick Genomes Elucidate Their Genetic Diversity and Vector Capacities.</title>
        <authorList>
            <consortium name="Tick Genome and Microbiome Consortium (TIGMIC)"/>
            <person name="Jia N."/>
            <person name="Wang J."/>
            <person name="Shi W."/>
            <person name="Du L."/>
            <person name="Sun Y."/>
            <person name="Zhan W."/>
            <person name="Jiang J.F."/>
            <person name="Wang Q."/>
            <person name="Zhang B."/>
            <person name="Ji P."/>
            <person name="Bell-Sakyi L."/>
            <person name="Cui X.M."/>
            <person name="Yuan T.T."/>
            <person name="Jiang B.G."/>
            <person name="Yang W.F."/>
            <person name="Lam T.T."/>
            <person name="Chang Q.C."/>
            <person name="Ding S.J."/>
            <person name="Wang X.J."/>
            <person name="Zhu J.G."/>
            <person name="Ruan X.D."/>
            <person name="Zhao L."/>
            <person name="Wei J.T."/>
            <person name="Ye R.Z."/>
            <person name="Que T.C."/>
            <person name="Du C.H."/>
            <person name="Zhou Y.H."/>
            <person name="Cheng J.X."/>
            <person name="Dai P.F."/>
            <person name="Guo W.B."/>
            <person name="Han X.H."/>
            <person name="Huang E.J."/>
            <person name="Li L.F."/>
            <person name="Wei W."/>
            <person name="Gao Y.C."/>
            <person name="Liu J.Z."/>
            <person name="Shao H.Z."/>
            <person name="Wang X."/>
            <person name="Wang C.C."/>
            <person name="Yang T.C."/>
            <person name="Huo Q.B."/>
            <person name="Li W."/>
            <person name="Chen H.Y."/>
            <person name="Chen S.E."/>
            <person name="Zhou L.G."/>
            <person name="Ni X.B."/>
            <person name="Tian J.H."/>
            <person name="Sheng Y."/>
            <person name="Liu T."/>
            <person name="Pan Y.S."/>
            <person name="Xia L.Y."/>
            <person name="Li J."/>
            <person name="Zhao F."/>
            <person name="Cao W.C."/>
        </authorList>
    </citation>
    <scope>NUCLEOTIDE SEQUENCE</scope>
    <source>
        <strain evidence="2">Rsan-2018</strain>
    </source>
</reference>
<evidence type="ECO:0000313" key="2">
    <source>
        <dbReference type="EMBL" id="KAH7955859.1"/>
    </source>
</evidence>
<evidence type="ECO:0000313" key="3">
    <source>
        <dbReference type="Proteomes" id="UP000821837"/>
    </source>
</evidence>
<dbReference type="VEuPathDB" id="VectorBase:RSAN_028549"/>
<dbReference type="AlphaFoldDB" id="A0A9D4PVF1"/>
<feature type="compositionally biased region" description="Low complexity" evidence="1">
    <location>
        <begin position="97"/>
        <end position="106"/>
    </location>
</feature>
<protein>
    <submittedName>
        <fullName evidence="2">Uncharacterized protein</fullName>
    </submittedName>
</protein>
<feature type="region of interest" description="Disordered" evidence="1">
    <location>
        <begin position="78"/>
        <end position="106"/>
    </location>
</feature>
<dbReference type="Proteomes" id="UP000821837">
    <property type="component" value="Unassembled WGS sequence"/>
</dbReference>
<feature type="region of interest" description="Disordered" evidence="1">
    <location>
        <begin position="122"/>
        <end position="155"/>
    </location>
</feature>
<accession>A0A9D4PVF1</accession>
<keyword evidence="3" id="KW-1185">Reference proteome</keyword>
<evidence type="ECO:0000256" key="1">
    <source>
        <dbReference type="SAM" id="MobiDB-lite"/>
    </source>
</evidence>
<dbReference type="EMBL" id="JABSTV010001250">
    <property type="protein sequence ID" value="KAH7955859.1"/>
    <property type="molecule type" value="Genomic_DNA"/>
</dbReference>
<proteinExistence type="predicted"/>
<name>A0A9D4PVF1_RHISA</name>